<keyword evidence="5 9" id="KW-0812">Transmembrane</keyword>
<name>A0A080LTQ9_9PROT</name>
<dbReference type="InterPro" id="IPR013685">
    <property type="entry name" value="POTRA_FtsQ_type"/>
</dbReference>
<evidence type="ECO:0000259" key="10">
    <source>
        <dbReference type="PROSITE" id="PS51779"/>
    </source>
</evidence>
<accession>A0A080LTQ9</accession>
<keyword evidence="7 9" id="KW-0472">Membrane</keyword>
<dbReference type="AlphaFoldDB" id="A0A080LTQ9"/>
<feature type="domain" description="POTRA" evidence="10">
    <location>
        <begin position="38"/>
        <end position="107"/>
    </location>
</feature>
<comment type="function">
    <text evidence="9">Essential cell division protein. May link together the upstream cell division proteins, which are predominantly cytoplasmic, with the downstream cell division proteins, which are predominantly periplasmic. May control correct divisome assembly.</text>
</comment>
<evidence type="ECO:0000256" key="8">
    <source>
        <dbReference type="ARBA" id="ARBA00023306"/>
    </source>
</evidence>
<keyword evidence="3 9" id="KW-0997">Cell inner membrane</keyword>
<dbReference type="HAMAP" id="MF_00911">
    <property type="entry name" value="FtsQ_subfam"/>
    <property type="match status" value="1"/>
</dbReference>
<dbReference type="GO" id="GO:0090529">
    <property type="term" value="P:cell septum assembly"/>
    <property type="evidence" value="ECO:0007669"/>
    <property type="project" value="InterPro"/>
</dbReference>
<reference evidence="11 12" key="1">
    <citation type="submission" date="2014-02" db="EMBL/GenBank/DDBJ databases">
        <title>Expanding our view of genomic diversity in Candidatus Accumulibacter clades.</title>
        <authorList>
            <person name="Skennerton C.T."/>
            <person name="Barr J.J."/>
            <person name="Slater F.R."/>
            <person name="Bond P.L."/>
            <person name="Tyson G.W."/>
        </authorList>
    </citation>
    <scope>NUCLEOTIDE SEQUENCE [LARGE SCALE GENOMIC DNA]</scope>
    <source>
        <strain evidence="12">BA-91</strain>
    </source>
</reference>
<evidence type="ECO:0000313" key="12">
    <source>
        <dbReference type="Proteomes" id="UP000020077"/>
    </source>
</evidence>
<dbReference type="PROSITE" id="PS51779">
    <property type="entry name" value="POTRA"/>
    <property type="match status" value="1"/>
</dbReference>
<dbReference type="InterPro" id="IPR045335">
    <property type="entry name" value="FtsQ_C_sf"/>
</dbReference>
<sequence length="250" mass="28422">MWHKPHLLMAVSDLLFLAGTAALLVAAVVWGTPRLRLFPLAEVQVINELQEVQRSEIEQSLSELLRGNFFTVDVDALRRSLEQLAWVRRAEVWRKWPARLEVRIEEHQAAAYWGDGEGQLVNTYGELFPASLSREQVLPRLSGPIGSSGEVLRHYEEFVQILKPSGRLPAQVALSPRLAWLLKLEDGMLIELGREQAKAPIRMRLQRFVDYYPTLSDARRGRPMAVDMRYPNGFALRFPASAGQEVKGKK</sequence>
<evidence type="ECO:0000256" key="4">
    <source>
        <dbReference type="ARBA" id="ARBA00022618"/>
    </source>
</evidence>
<evidence type="ECO:0000256" key="6">
    <source>
        <dbReference type="ARBA" id="ARBA00022989"/>
    </source>
</evidence>
<evidence type="ECO:0000256" key="2">
    <source>
        <dbReference type="ARBA" id="ARBA00022475"/>
    </source>
</evidence>
<keyword evidence="4 9" id="KW-0132">Cell division</keyword>
<dbReference type="Pfam" id="PF08478">
    <property type="entry name" value="POTRA_1"/>
    <property type="match status" value="1"/>
</dbReference>
<evidence type="ECO:0000256" key="7">
    <source>
        <dbReference type="ARBA" id="ARBA00023136"/>
    </source>
</evidence>
<dbReference type="Gene3D" id="3.10.20.310">
    <property type="entry name" value="membrane protein fhac"/>
    <property type="match status" value="1"/>
</dbReference>
<dbReference type="InterPro" id="IPR005548">
    <property type="entry name" value="Cell_div_FtsQ/DivIB_C"/>
</dbReference>
<evidence type="ECO:0000256" key="5">
    <source>
        <dbReference type="ARBA" id="ARBA00022692"/>
    </source>
</evidence>
<dbReference type="Proteomes" id="UP000020077">
    <property type="component" value="Unassembled WGS sequence"/>
</dbReference>
<keyword evidence="8 9" id="KW-0131">Cell cycle</keyword>
<comment type="caution">
    <text evidence="11">The sequence shown here is derived from an EMBL/GenBank/DDBJ whole genome shotgun (WGS) entry which is preliminary data.</text>
</comment>
<dbReference type="InterPro" id="IPR034746">
    <property type="entry name" value="POTRA"/>
</dbReference>
<dbReference type="EMBL" id="JDVG02000479">
    <property type="protein sequence ID" value="KFB71861.1"/>
    <property type="molecule type" value="Genomic_DNA"/>
</dbReference>
<dbReference type="Gene3D" id="3.40.50.11690">
    <property type="entry name" value="Cell division protein FtsQ/DivIB"/>
    <property type="match status" value="1"/>
</dbReference>
<comment type="similarity">
    <text evidence="9">Belongs to the FtsQ/DivIB family. FtsQ subfamily.</text>
</comment>
<gene>
    <name evidence="9 11" type="primary">ftsQ</name>
    <name evidence="11" type="ORF">AW09_002989</name>
</gene>
<dbReference type="PANTHER" id="PTHR35851">
    <property type="entry name" value="CELL DIVISION PROTEIN FTSQ"/>
    <property type="match status" value="1"/>
</dbReference>
<dbReference type="GO" id="GO:0043093">
    <property type="term" value="P:FtsZ-dependent cytokinesis"/>
    <property type="evidence" value="ECO:0007669"/>
    <property type="project" value="UniProtKB-UniRule"/>
</dbReference>
<evidence type="ECO:0000313" key="11">
    <source>
        <dbReference type="EMBL" id="KFB71861.1"/>
    </source>
</evidence>
<evidence type="ECO:0000256" key="1">
    <source>
        <dbReference type="ARBA" id="ARBA00004370"/>
    </source>
</evidence>
<keyword evidence="2 9" id="KW-1003">Cell membrane</keyword>
<dbReference type="GO" id="GO:0005886">
    <property type="term" value="C:plasma membrane"/>
    <property type="evidence" value="ECO:0007669"/>
    <property type="project" value="UniProtKB-SubCell"/>
</dbReference>
<evidence type="ECO:0000256" key="3">
    <source>
        <dbReference type="ARBA" id="ARBA00022519"/>
    </source>
</evidence>
<evidence type="ECO:0000256" key="9">
    <source>
        <dbReference type="HAMAP-Rule" id="MF_00911"/>
    </source>
</evidence>
<comment type="subunit">
    <text evidence="9">Part of a complex composed of FtsB, FtsL and FtsQ.</text>
</comment>
<dbReference type="InterPro" id="IPR026579">
    <property type="entry name" value="FtsQ"/>
</dbReference>
<comment type="subcellular location">
    <subcellularLocation>
        <location evidence="9">Cell inner membrane</location>
        <topology evidence="9">Single-pass type II membrane protein</topology>
    </subcellularLocation>
    <subcellularLocation>
        <location evidence="1">Membrane</location>
    </subcellularLocation>
    <text evidence="9">Localizes to the division septum.</text>
</comment>
<dbReference type="Pfam" id="PF03799">
    <property type="entry name" value="FtsQ_DivIB_C"/>
    <property type="match status" value="1"/>
</dbReference>
<organism evidence="11 12">
    <name type="scientific">Candidatus Accumulibacter phosphatis</name>
    <dbReference type="NCBI Taxonomy" id="327160"/>
    <lineage>
        <taxon>Bacteria</taxon>
        <taxon>Pseudomonadati</taxon>
        <taxon>Pseudomonadota</taxon>
        <taxon>Betaproteobacteria</taxon>
        <taxon>Candidatus Accumulibacter</taxon>
    </lineage>
</organism>
<dbReference type="PANTHER" id="PTHR35851:SF1">
    <property type="entry name" value="CELL DIVISION PROTEIN FTSQ"/>
    <property type="match status" value="1"/>
</dbReference>
<keyword evidence="6 9" id="KW-1133">Transmembrane helix</keyword>
<dbReference type="GO" id="GO:0032153">
    <property type="term" value="C:cell division site"/>
    <property type="evidence" value="ECO:0007669"/>
    <property type="project" value="UniProtKB-UniRule"/>
</dbReference>
<proteinExistence type="inferred from homology"/>
<protein>
    <recommendedName>
        <fullName evidence="9">Cell division protein FtsQ</fullName>
    </recommendedName>
</protein>